<dbReference type="InterPro" id="IPR013704">
    <property type="entry name" value="UPF0313_N"/>
</dbReference>
<comment type="caution">
    <text evidence="8">The sequence shown here is derived from an EMBL/GenBank/DDBJ whole genome shotgun (WGS) entry which is preliminary data.</text>
</comment>
<dbReference type="PANTHER" id="PTHR32331:SF0">
    <property type="entry name" value="UPF0313 PROTEIN YGIQ"/>
    <property type="match status" value="1"/>
</dbReference>
<evidence type="ECO:0000313" key="9">
    <source>
        <dbReference type="Proteomes" id="UP000031937"/>
    </source>
</evidence>
<dbReference type="GO" id="GO:0005506">
    <property type="term" value="F:iron ion binding"/>
    <property type="evidence" value="ECO:0007669"/>
    <property type="project" value="UniProtKB-UniRule"/>
</dbReference>
<accession>A0AB34R615</accession>
<dbReference type="Pfam" id="PF08497">
    <property type="entry name" value="Radical_SAM_N"/>
    <property type="match status" value="1"/>
</dbReference>
<sequence>MGMEREFRWLPTTRKEVEQRGWKSIDVILFSGDAYVDHPSFGAAVIGRVLESMGLNVAIVPQPNWQDDLRDFKKLGKPDLFFGISPGSMDSMVNHYTAARRKRSDDAYTPGGHSGARPDMPTIVYTRILKELYPDTPVIIGGIEASLRRFTHYDYWKDMLKPPILWESHADMLVYGMGEKPMMEICRMLRRGVPFANLTNIPQTAVIRGKNEKYATNKKWESIMLHSHEECLQSKRLFAVNFRHIEEESNSIHAARLIQPVGEQQVIVNPPYPPLTTDELDAIYDLPFTRLPHPKYKGKEISAYNMIRHSITMHRGCFGGCAFCTISAHQGKFISSRSKTSILREVERICEMPDFKGTISDMGGPSANMYAMRGKDKDLCERCKRPSCLFPIVCKNLDTDHSSLLELYGHVRKHPRVKHAFIGSGIRYDLAMHRTGNKEVDNVNRDYLETVIKYHVSGRLKVAPEHSSDQVLHLMRKPSFQLFRELTHRFNAINKREHLNQQLIPYFISSHPGCRLEDMAELAILTKELNFHLEQVQDFTPTPMTLATDIYYSGIHPYSTREIKSAKSEKEKKQQNIFFFWYKKEFRNEIANLLNKIRRPDLLKRLYSNKSR</sequence>
<feature type="binding site" evidence="6">
    <location>
        <position position="317"/>
    </location>
    <ligand>
        <name>[4Fe-4S] cluster</name>
        <dbReference type="ChEBI" id="CHEBI:49883"/>
        <note>4Fe-4S-S-AdoMet</note>
    </ligand>
</feature>
<name>A0AB34R615_9PORP</name>
<evidence type="ECO:0000313" key="8">
    <source>
        <dbReference type="EMBL" id="KIO43442.1"/>
    </source>
</evidence>
<dbReference type="InterPro" id="IPR058240">
    <property type="entry name" value="rSAM_sf"/>
</dbReference>
<evidence type="ECO:0000256" key="3">
    <source>
        <dbReference type="ARBA" id="ARBA00022723"/>
    </source>
</evidence>
<dbReference type="InterPro" id="IPR022946">
    <property type="entry name" value="UPF0313"/>
</dbReference>
<dbReference type="GO" id="GO:0003824">
    <property type="term" value="F:catalytic activity"/>
    <property type="evidence" value="ECO:0007669"/>
    <property type="project" value="InterPro"/>
</dbReference>
<dbReference type="NCBIfam" id="TIGR03904">
    <property type="entry name" value="SAM_YgiQ"/>
    <property type="match status" value="1"/>
</dbReference>
<dbReference type="InterPro" id="IPR007197">
    <property type="entry name" value="rSAM"/>
</dbReference>
<dbReference type="Gene3D" id="3.80.30.20">
    <property type="entry name" value="tm_1862 like domain"/>
    <property type="match status" value="1"/>
</dbReference>
<comment type="cofactor">
    <cofactor evidence="6">
        <name>[4Fe-4S] cluster</name>
        <dbReference type="ChEBI" id="CHEBI:49883"/>
    </cofactor>
    <text evidence="6">Binds 1 [4Fe-4S] cluster. The cluster is coordinated with 3 cysteines and an exchangeable S-adenosyl-L-methionine.</text>
</comment>
<evidence type="ECO:0000256" key="1">
    <source>
        <dbReference type="ARBA" id="ARBA00022485"/>
    </source>
</evidence>
<keyword evidence="1 6" id="KW-0004">4Fe-4S</keyword>
<dbReference type="SMART" id="SM00729">
    <property type="entry name" value="Elp3"/>
    <property type="match status" value="1"/>
</dbReference>
<feature type="binding site" evidence="6">
    <location>
        <position position="321"/>
    </location>
    <ligand>
        <name>[4Fe-4S] cluster</name>
        <dbReference type="ChEBI" id="CHEBI:49883"/>
        <note>4Fe-4S-S-AdoMet</note>
    </ligand>
</feature>
<keyword evidence="4 6" id="KW-0408">Iron</keyword>
<dbReference type="PANTHER" id="PTHR32331">
    <property type="entry name" value="UPF0313 PROTEIN YGIQ"/>
    <property type="match status" value="1"/>
</dbReference>
<dbReference type="PROSITE" id="PS51918">
    <property type="entry name" value="RADICAL_SAM"/>
    <property type="match status" value="1"/>
</dbReference>
<dbReference type="SFLD" id="SFLDS00029">
    <property type="entry name" value="Radical_SAM"/>
    <property type="match status" value="1"/>
</dbReference>
<dbReference type="Proteomes" id="UP000031937">
    <property type="component" value="Unassembled WGS sequence"/>
</dbReference>
<comment type="similarity">
    <text evidence="6">Belongs to the UPF0313 family.</text>
</comment>
<proteinExistence type="inferred from homology"/>
<dbReference type="SFLD" id="SFLDG01069">
    <property type="entry name" value="UPF0313"/>
    <property type="match status" value="1"/>
</dbReference>
<dbReference type="EMBL" id="JPIT01000031">
    <property type="protein sequence ID" value="KIO43442.1"/>
    <property type="molecule type" value="Genomic_DNA"/>
</dbReference>
<evidence type="ECO:0000256" key="4">
    <source>
        <dbReference type="ARBA" id="ARBA00023004"/>
    </source>
</evidence>
<protein>
    <recommendedName>
        <fullName evidence="7">Radical SAM core domain-containing protein</fullName>
    </recommendedName>
</protein>
<keyword evidence="3 6" id="KW-0479">Metal-binding</keyword>
<dbReference type="InterPro" id="IPR020612">
    <property type="entry name" value="Methylthiotransferase_CS"/>
</dbReference>
<evidence type="ECO:0000256" key="2">
    <source>
        <dbReference type="ARBA" id="ARBA00022691"/>
    </source>
</evidence>
<dbReference type="SUPFAM" id="SSF102114">
    <property type="entry name" value="Radical SAM enzymes"/>
    <property type="match status" value="1"/>
</dbReference>
<evidence type="ECO:0000256" key="6">
    <source>
        <dbReference type="HAMAP-Rule" id="MF_01251"/>
    </source>
</evidence>
<gene>
    <name evidence="8" type="ORF">IE90_09885</name>
</gene>
<dbReference type="GO" id="GO:0051539">
    <property type="term" value="F:4 iron, 4 sulfur cluster binding"/>
    <property type="evidence" value="ECO:0007669"/>
    <property type="project" value="UniProtKB-KW"/>
</dbReference>
<feature type="domain" description="Radical SAM core" evidence="7">
    <location>
        <begin position="303"/>
        <end position="583"/>
    </location>
</feature>
<dbReference type="PROSITE" id="PS01278">
    <property type="entry name" value="MTTASE_RADICAL"/>
    <property type="match status" value="1"/>
</dbReference>
<dbReference type="InterPro" id="IPR006638">
    <property type="entry name" value="Elp3/MiaA/NifB-like_rSAM"/>
</dbReference>
<keyword evidence="2 6" id="KW-0949">S-adenosyl-L-methionine</keyword>
<dbReference type="InterPro" id="IPR023404">
    <property type="entry name" value="rSAM_horseshoe"/>
</dbReference>
<evidence type="ECO:0000259" key="7">
    <source>
        <dbReference type="PROSITE" id="PS51918"/>
    </source>
</evidence>
<dbReference type="AlphaFoldDB" id="A0AB34R615"/>
<dbReference type="HAMAP" id="MF_01251">
    <property type="entry name" value="UPF0313"/>
    <property type="match status" value="1"/>
</dbReference>
<reference evidence="8 9" key="1">
    <citation type="submission" date="2014-07" db="EMBL/GenBank/DDBJ databases">
        <title>Porphyromonadaceae bacterium OUH 334697 = ATCC BAA-2682 = DSM 28341 draft genome.</title>
        <authorList>
            <person name="Sydenham T.V."/>
            <person name="Hasman H."/>
            <person name="Justesen U.S."/>
        </authorList>
    </citation>
    <scope>NUCLEOTIDE SEQUENCE [LARGE SCALE GENOMIC DNA]</scope>
    <source>
        <strain evidence="8 9">OUH 334697</strain>
    </source>
</reference>
<organism evidence="8 9">
    <name type="scientific">Sanguibacteroides justesenii</name>
    <dbReference type="NCBI Taxonomy" id="1547597"/>
    <lineage>
        <taxon>Bacteria</taxon>
        <taxon>Pseudomonadati</taxon>
        <taxon>Bacteroidota</taxon>
        <taxon>Bacteroidia</taxon>
        <taxon>Bacteroidales</taxon>
        <taxon>Porphyromonadaceae</taxon>
        <taxon>Sanguibacteroides</taxon>
    </lineage>
</organism>
<evidence type="ECO:0000256" key="5">
    <source>
        <dbReference type="ARBA" id="ARBA00023014"/>
    </source>
</evidence>
<feature type="binding site" evidence="6">
    <location>
        <position position="324"/>
    </location>
    <ligand>
        <name>[4Fe-4S] cluster</name>
        <dbReference type="ChEBI" id="CHEBI:49883"/>
        <note>4Fe-4S-S-AdoMet</note>
    </ligand>
</feature>
<dbReference type="SFLD" id="SFLDG01082">
    <property type="entry name" value="B12-binding_domain_containing"/>
    <property type="match status" value="1"/>
</dbReference>
<keyword evidence="5 6" id="KW-0411">Iron-sulfur</keyword>